<reference evidence="1 2" key="1">
    <citation type="submission" date="2013-02" db="EMBL/GenBank/DDBJ databases">
        <title>The Genome Sequence of Plasmodium inui San Antonio 1.</title>
        <authorList>
            <consortium name="The Broad Institute Genome Sequencing Platform"/>
            <consortium name="The Broad Institute Genome Sequencing Center for Infectious Disease"/>
            <person name="Neafsey D."/>
            <person name="Cheeseman I."/>
            <person name="Volkman S."/>
            <person name="Adams J."/>
            <person name="Walker B."/>
            <person name="Young S.K."/>
            <person name="Zeng Q."/>
            <person name="Gargeya S."/>
            <person name="Fitzgerald M."/>
            <person name="Haas B."/>
            <person name="Abouelleil A."/>
            <person name="Alvarado L."/>
            <person name="Arachchi H.M."/>
            <person name="Berlin A.M."/>
            <person name="Chapman S.B."/>
            <person name="Dewar J."/>
            <person name="Goldberg J."/>
            <person name="Griggs A."/>
            <person name="Gujja S."/>
            <person name="Hansen M."/>
            <person name="Howarth C."/>
            <person name="Imamovic A."/>
            <person name="Larimer J."/>
            <person name="McCowan C."/>
            <person name="Murphy C."/>
            <person name="Neiman D."/>
            <person name="Pearson M."/>
            <person name="Priest M."/>
            <person name="Roberts A."/>
            <person name="Saif S."/>
            <person name="Shea T."/>
            <person name="Sisk P."/>
            <person name="Sykes S."/>
            <person name="Wortman J."/>
            <person name="Nusbaum C."/>
            <person name="Birren B."/>
        </authorList>
    </citation>
    <scope>NUCLEOTIDE SEQUENCE [LARGE SCALE GENOMIC DNA]</scope>
    <source>
        <strain evidence="1 2">San Antonio 1</strain>
    </source>
</reference>
<accession>W7A021</accession>
<dbReference type="Proteomes" id="UP000030640">
    <property type="component" value="Unassembled WGS sequence"/>
</dbReference>
<dbReference type="GeneID" id="20039921"/>
<protein>
    <submittedName>
        <fullName evidence="1">Uncharacterized protein</fullName>
    </submittedName>
</protein>
<proteinExistence type="predicted"/>
<dbReference type="RefSeq" id="XP_008818448.1">
    <property type="nucleotide sequence ID" value="XM_008820226.1"/>
</dbReference>
<keyword evidence="2" id="KW-1185">Reference proteome</keyword>
<dbReference type="VEuPathDB" id="PlasmoDB:C922_04647"/>
<name>W7A021_9APIC</name>
<evidence type="ECO:0000313" key="2">
    <source>
        <dbReference type="Proteomes" id="UP000030640"/>
    </source>
</evidence>
<gene>
    <name evidence="1" type="ORF">C922_04647</name>
</gene>
<dbReference type="EMBL" id="KI965486">
    <property type="protein sequence ID" value="EUD64915.1"/>
    <property type="molecule type" value="Genomic_DNA"/>
</dbReference>
<dbReference type="AlphaFoldDB" id="W7A021"/>
<organism evidence="1 2">
    <name type="scientific">Plasmodium inui San Antonio 1</name>
    <dbReference type="NCBI Taxonomy" id="1237626"/>
    <lineage>
        <taxon>Eukaryota</taxon>
        <taxon>Sar</taxon>
        <taxon>Alveolata</taxon>
        <taxon>Apicomplexa</taxon>
        <taxon>Aconoidasida</taxon>
        <taxon>Haemosporida</taxon>
        <taxon>Plasmodiidae</taxon>
        <taxon>Plasmodium</taxon>
        <taxon>Plasmodium (Plasmodium)</taxon>
    </lineage>
</organism>
<evidence type="ECO:0000313" key="1">
    <source>
        <dbReference type="EMBL" id="EUD64915.1"/>
    </source>
</evidence>
<sequence>MADFYMEGSPQRILKKYQPSNEEDSLTVWIIILREKKKEKKRTRTKKHLWRHHLFPKPEL</sequence>